<keyword evidence="2 6" id="KW-0698">rRNA processing</keyword>
<feature type="binding site" evidence="6">
    <location>
        <begin position="115"/>
        <end position="117"/>
    </location>
    <ligand>
        <name>S-adenosyl-L-methionine</name>
        <dbReference type="ChEBI" id="CHEBI:59789"/>
    </ligand>
</feature>
<organism evidence="8 9">
    <name type="scientific">Thermostichus vulcanus str. 'Rupite'</name>
    <dbReference type="NCBI Taxonomy" id="2813851"/>
    <lineage>
        <taxon>Bacteria</taxon>
        <taxon>Bacillati</taxon>
        <taxon>Cyanobacteriota</taxon>
        <taxon>Cyanophyceae</taxon>
        <taxon>Thermostichales</taxon>
        <taxon>Thermostichaceae</taxon>
        <taxon>Thermostichus</taxon>
    </lineage>
</organism>
<dbReference type="RefSeq" id="WP_244351721.1">
    <property type="nucleotide sequence ID" value="NZ_JAFIRA010000037.1"/>
</dbReference>
<evidence type="ECO:0000256" key="5">
    <source>
        <dbReference type="ARBA" id="ARBA00022691"/>
    </source>
</evidence>
<dbReference type="Gene3D" id="3.40.50.150">
    <property type="entry name" value="Vaccinia Virus protein VP39"/>
    <property type="match status" value="1"/>
</dbReference>
<protein>
    <recommendedName>
        <fullName evidence="6">Ribosomal RNA small subunit methyltransferase G</fullName>
        <ecNumber evidence="6">2.1.1.-</ecNumber>
    </recommendedName>
    <alternativeName>
        <fullName evidence="6">16S rRNA 7-methylguanosine methyltransferase</fullName>
        <shortName evidence="6">16S rRNA m7G methyltransferase</shortName>
    </alternativeName>
</protein>
<keyword evidence="3 6" id="KW-0489">Methyltransferase</keyword>
<dbReference type="HAMAP" id="MF_00074">
    <property type="entry name" value="16SrRNA_methyltr_G"/>
    <property type="match status" value="1"/>
</dbReference>
<dbReference type="InterPro" id="IPR029063">
    <property type="entry name" value="SAM-dependent_MTases_sf"/>
</dbReference>
<feature type="binding site" evidence="6">
    <location>
        <begin position="143"/>
        <end position="144"/>
    </location>
    <ligand>
        <name>S-adenosyl-L-methionine</name>
        <dbReference type="ChEBI" id="CHEBI:59789"/>
    </ligand>
</feature>
<comment type="function">
    <text evidence="6">Specifically methylates the N7 position of a guanine in 16S rRNA.</text>
</comment>
<evidence type="ECO:0000256" key="6">
    <source>
        <dbReference type="HAMAP-Rule" id="MF_00074"/>
    </source>
</evidence>
<dbReference type="SUPFAM" id="SSF53335">
    <property type="entry name" value="S-adenosyl-L-methionine-dependent methyltransferases"/>
    <property type="match status" value="1"/>
</dbReference>
<evidence type="ECO:0000256" key="1">
    <source>
        <dbReference type="ARBA" id="ARBA00022490"/>
    </source>
</evidence>
<feature type="binding site" evidence="6">
    <location>
        <position position="162"/>
    </location>
    <ligand>
        <name>S-adenosyl-L-methionine</name>
        <dbReference type="ChEBI" id="CHEBI:59789"/>
    </ligand>
</feature>
<keyword evidence="9" id="KW-1185">Reference proteome</keyword>
<evidence type="ECO:0000256" key="3">
    <source>
        <dbReference type="ARBA" id="ARBA00022603"/>
    </source>
</evidence>
<feature type="region of interest" description="Disordered" evidence="7">
    <location>
        <begin position="240"/>
        <end position="259"/>
    </location>
</feature>
<feature type="binding site" evidence="6">
    <location>
        <position position="97"/>
    </location>
    <ligand>
        <name>S-adenosyl-L-methionine</name>
        <dbReference type="ChEBI" id="CHEBI:59789"/>
    </ligand>
</feature>
<dbReference type="PANTHER" id="PTHR31760">
    <property type="entry name" value="S-ADENOSYL-L-METHIONINE-DEPENDENT METHYLTRANSFERASES SUPERFAMILY PROTEIN"/>
    <property type="match status" value="1"/>
</dbReference>
<evidence type="ECO:0000256" key="7">
    <source>
        <dbReference type="SAM" id="MobiDB-lite"/>
    </source>
</evidence>
<keyword evidence="1 6" id="KW-0963">Cytoplasm</keyword>
<dbReference type="Pfam" id="PF02527">
    <property type="entry name" value="GidB"/>
    <property type="match status" value="1"/>
</dbReference>
<evidence type="ECO:0000313" key="9">
    <source>
        <dbReference type="Proteomes" id="UP000830835"/>
    </source>
</evidence>
<feature type="binding site" evidence="6">
    <location>
        <position position="92"/>
    </location>
    <ligand>
        <name>S-adenosyl-L-methionine</name>
        <dbReference type="ChEBI" id="CHEBI:59789"/>
    </ligand>
</feature>
<dbReference type="NCBIfam" id="TIGR00138">
    <property type="entry name" value="rsmG_gidB"/>
    <property type="match status" value="1"/>
</dbReference>
<keyword evidence="4 6" id="KW-0808">Transferase</keyword>
<dbReference type="InterPro" id="IPR003682">
    <property type="entry name" value="rRNA_ssu_MeTfrase_G"/>
</dbReference>
<reference evidence="8" key="1">
    <citation type="submission" date="2021-02" db="EMBL/GenBank/DDBJ databases">
        <title>The CRISPR/cas machinery reduction and long-range gene transfer in the hot spring cyanobacterium Synechococcus.</title>
        <authorList>
            <person name="Dvorak P."/>
            <person name="Jahodarova E."/>
            <person name="Hasler P."/>
            <person name="Poulickova A."/>
        </authorList>
    </citation>
    <scope>NUCLEOTIDE SEQUENCE</scope>
    <source>
        <strain evidence="8">Rupite</strain>
    </source>
</reference>
<proteinExistence type="inferred from homology"/>
<comment type="subcellular location">
    <subcellularLocation>
        <location evidence="6">Cytoplasm</location>
    </subcellularLocation>
</comment>
<gene>
    <name evidence="6 8" type="primary">rsmG</name>
    <name evidence="8" type="ORF">JX360_13035</name>
</gene>
<comment type="similarity">
    <text evidence="6">Belongs to the methyltransferase superfamily. RNA methyltransferase RsmG family.</text>
</comment>
<accession>A0ABT0CDE6</accession>
<name>A0ABT0CDE6_THEVL</name>
<dbReference type="EMBL" id="JAFIRA010000037">
    <property type="protein sequence ID" value="MCJ2543815.1"/>
    <property type="molecule type" value="Genomic_DNA"/>
</dbReference>
<dbReference type="PANTHER" id="PTHR31760:SF0">
    <property type="entry name" value="S-ADENOSYL-L-METHIONINE-DEPENDENT METHYLTRANSFERASES SUPERFAMILY PROTEIN"/>
    <property type="match status" value="1"/>
</dbReference>
<dbReference type="Proteomes" id="UP000830835">
    <property type="component" value="Unassembled WGS sequence"/>
</dbReference>
<evidence type="ECO:0000256" key="4">
    <source>
        <dbReference type="ARBA" id="ARBA00022679"/>
    </source>
</evidence>
<dbReference type="EC" id="2.1.1.-" evidence="6"/>
<comment type="caution">
    <text evidence="8">The sequence shown here is derived from an EMBL/GenBank/DDBJ whole genome shotgun (WGS) entry which is preliminary data.</text>
</comment>
<sequence length="259" mass="28764">MTEAEPSPSDSPQSLWERWPLDLGWQPSPLQQQQLQQLYPLVMAGNQTQNLTRITNPVDFWEKHLWDSLRGLTLLGDWDTLQSQTWRGIDIGTGAGFPGIPAQIALPRSSFTLLDSTQRKIAFVRDTLQKLSLNQARAVAQRAEVWGQTRQERGSYDVALARALAAAEICAEYCLPLLKVGGRAILYRGYWTEAEAQTLRQALKPLGGTLAQVEAFTTPLSQGVRHCLLLEKIAPTPAIYPRSPGIPKRQPLGQSKPST</sequence>
<evidence type="ECO:0000256" key="2">
    <source>
        <dbReference type="ARBA" id="ARBA00022552"/>
    </source>
</evidence>
<evidence type="ECO:0000313" key="8">
    <source>
        <dbReference type="EMBL" id="MCJ2543815.1"/>
    </source>
</evidence>
<keyword evidence="5 6" id="KW-0949">S-adenosyl-L-methionine</keyword>